<reference evidence="1" key="1">
    <citation type="submission" date="2014-11" db="EMBL/GenBank/DDBJ databases">
        <authorList>
            <person name="Amaro Gonzalez C."/>
        </authorList>
    </citation>
    <scope>NUCLEOTIDE SEQUENCE</scope>
</reference>
<reference evidence="1" key="2">
    <citation type="journal article" date="2015" name="Fish Shellfish Immunol.">
        <title>Early steps in the European eel (Anguilla anguilla)-Vibrio vulnificus interaction in the gills: Role of the RtxA13 toxin.</title>
        <authorList>
            <person name="Callol A."/>
            <person name="Pajuelo D."/>
            <person name="Ebbesson L."/>
            <person name="Teles M."/>
            <person name="MacKenzie S."/>
            <person name="Amaro C."/>
        </authorList>
    </citation>
    <scope>NUCLEOTIDE SEQUENCE</scope>
</reference>
<accession>A0A0E9Y1M8</accession>
<dbReference type="EMBL" id="GBXM01000537">
    <property type="protein sequence ID" value="JAI08041.1"/>
    <property type="molecule type" value="Transcribed_RNA"/>
</dbReference>
<name>A0A0E9Y1M8_ANGAN</name>
<sequence>MTGSLSHGSPLCSPQTDGGIDVLCWGPV</sequence>
<evidence type="ECO:0000313" key="1">
    <source>
        <dbReference type="EMBL" id="JAI08041.1"/>
    </source>
</evidence>
<proteinExistence type="predicted"/>
<organism evidence="1">
    <name type="scientific">Anguilla anguilla</name>
    <name type="common">European freshwater eel</name>
    <name type="synonym">Muraena anguilla</name>
    <dbReference type="NCBI Taxonomy" id="7936"/>
    <lineage>
        <taxon>Eukaryota</taxon>
        <taxon>Metazoa</taxon>
        <taxon>Chordata</taxon>
        <taxon>Craniata</taxon>
        <taxon>Vertebrata</taxon>
        <taxon>Euteleostomi</taxon>
        <taxon>Actinopterygii</taxon>
        <taxon>Neopterygii</taxon>
        <taxon>Teleostei</taxon>
        <taxon>Anguilliformes</taxon>
        <taxon>Anguillidae</taxon>
        <taxon>Anguilla</taxon>
    </lineage>
</organism>
<protein>
    <submittedName>
        <fullName evidence="1">Uncharacterized protein</fullName>
    </submittedName>
</protein>
<dbReference type="AlphaFoldDB" id="A0A0E9Y1M8"/>